<accession>A0A3G9G0Y2</accession>
<gene>
    <name evidence="1" type="ORF">EM6_0082</name>
</gene>
<reference evidence="2" key="1">
    <citation type="journal article" date="2017" name="Biotechnol. Biofuels">
        <title>Evaluation of environmental bacterial communities as a factor affecting the growth of duckweed Lemna minor.</title>
        <authorList>
            <person name="Ishizawa H."/>
            <person name="Kuroda M."/>
            <person name="Morikawa M."/>
            <person name="Ike M."/>
        </authorList>
    </citation>
    <scope>NUCLEOTIDE SEQUENCE [LARGE SCALE GENOMIC DNA]</scope>
    <source>
        <strain evidence="2">M6</strain>
    </source>
</reference>
<evidence type="ECO:0000313" key="1">
    <source>
        <dbReference type="EMBL" id="BBF79515.1"/>
    </source>
</evidence>
<organism evidence="1 2">
    <name type="scientific">Asticcacaulis excentricus</name>
    <dbReference type="NCBI Taxonomy" id="78587"/>
    <lineage>
        <taxon>Bacteria</taxon>
        <taxon>Pseudomonadati</taxon>
        <taxon>Pseudomonadota</taxon>
        <taxon>Alphaproteobacteria</taxon>
        <taxon>Caulobacterales</taxon>
        <taxon>Caulobacteraceae</taxon>
        <taxon>Asticcacaulis</taxon>
    </lineage>
</organism>
<name>A0A3G9G0Y2_9CAUL</name>
<evidence type="ECO:0000313" key="2">
    <source>
        <dbReference type="Proteomes" id="UP000278756"/>
    </source>
</evidence>
<dbReference type="RefSeq" id="WP_172961094.1">
    <property type="nucleotide sequence ID" value="NZ_AP018827.1"/>
</dbReference>
<sequence>MNREDVSAYANHALTVLREAVSEAIERKRRLGQYWVVWDGEKPVEVYPENAVDRPAAE</sequence>
<protein>
    <submittedName>
        <fullName evidence="1">Uncharacterized protein</fullName>
    </submittedName>
</protein>
<dbReference type="Proteomes" id="UP000278756">
    <property type="component" value="Chromosome 1"/>
</dbReference>
<dbReference type="EMBL" id="AP018827">
    <property type="protein sequence ID" value="BBF79515.1"/>
    <property type="molecule type" value="Genomic_DNA"/>
</dbReference>
<reference evidence="2" key="2">
    <citation type="journal article" date="2017" name="Plant Physiol. Biochem.">
        <title>Differential oxidative and antioxidative response of duckweed Lemna minor toward plant growth promoting/inhibiting bacteria.</title>
        <authorList>
            <person name="Ishizawa H."/>
            <person name="Kuroda M."/>
            <person name="Morikawa M."/>
            <person name="Ike M."/>
        </authorList>
    </citation>
    <scope>NUCLEOTIDE SEQUENCE [LARGE SCALE GENOMIC DNA]</scope>
    <source>
        <strain evidence="2">M6</strain>
    </source>
</reference>
<dbReference type="AlphaFoldDB" id="A0A3G9G0Y2"/>
<proteinExistence type="predicted"/>